<keyword evidence="3" id="KW-0963">Cytoplasm</keyword>
<gene>
    <name evidence="9" type="primary">DNAJC17</name>
    <name evidence="9" type="ORF">DERF_007516</name>
</gene>
<dbReference type="PRINTS" id="PR00625">
    <property type="entry name" value="JDOMAIN"/>
</dbReference>
<evidence type="ECO:0000313" key="9">
    <source>
        <dbReference type="EMBL" id="KAH9516797.1"/>
    </source>
</evidence>
<accession>A0A922I193</accession>
<proteinExistence type="predicted"/>
<reference evidence="9" key="1">
    <citation type="submission" date="2013-05" db="EMBL/GenBank/DDBJ databases">
        <authorList>
            <person name="Yim A.K.Y."/>
            <person name="Chan T.F."/>
            <person name="Ji K.M."/>
            <person name="Liu X.Y."/>
            <person name="Zhou J.W."/>
            <person name="Li R.Q."/>
            <person name="Yang K.Y."/>
            <person name="Li J."/>
            <person name="Li M."/>
            <person name="Law P.T.W."/>
            <person name="Wu Y.L."/>
            <person name="Cai Z.L."/>
            <person name="Qin H."/>
            <person name="Bao Y."/>
            <person name="Leung R.K.K."/>
            <person name="Ng P.K.S."/>
            <person name="Zou J."/>
            <person name="Zhong X.J."/>
            <person name="Ran P.X."/>
            <person name="Zhong N.S."/>
            <person name="Liu Z.G."/>
            <person name="Tsui S.K.W."/>
        </authorList>
    </citation>
    <scope>NUCLEOTIDE SEQUENCE</scope>
    <source>
        <strain evidence="9">Derf</strain>
        <tissue evidence="9">Whole organism</tissue>
    </source>
</reference>
<evidence type="ECO:0000256" key="4">
    <source>
        <dbReference type="ARBA" id="ARBA00023186"/>
    </source>
</evidence>
<evidence type="ECO:0000256" key="2">
    <source>
        <dbReference type="ARBA" id="ARBA00004496"/>
    </source>
</evidence>
<comment type="caution">
    <text evidence="9">The sequence shown here is derived from an EMBL/GenBank/DDBJ whole genome shotgun (WGS) entry which is preliminary data.</text>
</comment>
<keyword evidence="5" id="KW-0539">Nucleus</keyword>
<feature type="compositionally biased region" description="Low complexity" evidence="7">
    <location>
        <begin position="246"/>
        <end position="259"/>
    </location>
</feature>
<dbReference type="GO" id="GO:0005681">
    <property type="term" value="C:spliceosomal complex"/>
    <property type="evidence" value="ECO:0007669"/>
    <property type="project" value="TreeGrafter"/>
</dbReference>
<dbReference type="Pfam" id="PF00226">
    <property type="entry name" value="DnaJ"/>
    <property type="match status" value="1"/>
</dbReference>
<dbReference type="Proteomes" id="UP000790347">
    <property type="component" value="Unassembled WGS sequence"/>
</dbReference>
<dbReference type="GO" id="GO:0005737">
    <property type="term" value="C:cytoplasm"/>
    <property type="evidence" value="ECO:0007669"/>
    <property type="project" value="UniProtKB-SubCell"/>
</dbReference>
<evidence type="ECO:0000256" key="3">
    <source>
        <dbReference type="ARBA" id="ARBA00022490"/>
    </source>
</evidence>
<protein>
    <submittedName>
        <fullName evidence="9">DnaJ (Hsp40), sub C, member 17</fullName>
    </submittedName>
</protein>
<evidence type="ECO:0000256" key="5">
    <source>
        <dbReference type="ARBA" id="ARBA00023242"/>
    </source>
</evidence>
<dbReference type="Gene3D" id="1.10.287.110">
    <property type="entry name" value="DnaJ domain"/>
    <property type="match status" value="1"/>
</dbReference>
<evidence type="ECO:0000313" key="10">
    <source>
        <dbReference type="Proteomes" id="UP000790347"/>
    </source>
</evidence>
<dbReference type="Gene3D" id="3.30.70.330">
    <property type="match status" value="1"/>
</dbReference>
<keyword evidence="10" id="KW-1185">Reference proteome</keyword>
<organism evidence="9 10">
    <name type="scientific">Dermatophagoides farinae</name>
    <name type="common">American house dust mite</name>
    <dbReference type="NCBI Taxonomy" id="6954"/>
    <lineage>
        <taxon>Eukaryota</taxon>
        <taxon>Metazoa</taxon>
        <taxon>Ecdysozoa</taxon>
        <taxon>Arthropoda</taxon>
        <taxon>Chelicerata</taxon>
        <taxon>Arachnida</taxon>
        <taxon>Acari</taxon>
        <taxon>Acariformes</taxon>
        <taxon>Sarcoptiformes</taxon>
        <taxon>Astigmata</taxon>
        <taxon>Psoroptidia</taxon>
        <taxon>Analgoidea</taxon>
        <taxon>Pyroglyphidae</taxon>
        <taxon>Dermatophagoidinae</taxon>
        <taxon>Dermatophagoides</taxon>
    </lineage>
</organism>
<dbReference type="SMART" id="SM00271">
    <property type="entry name" value="DnaJ"/>
    <property type="match status" value="1"/>
</dbReference>
<keyword evidence="6" id="KW-0175">Coiled coil</keyword>
<feature type="coiled-coil region" evidence="6">
    <location>
        <begin position="108"/>
        <end position="150"/>
    </location>
</feature>
<dbReference type="EMBL" id="ASGP02000003">
    <property type="protein sequence ID" value="KAH9516797.1"/>
    <property type="molecule type" value="Genomic_DNA"/>
</dbReference>
<dbReference type="AlphaFoldDB" id="A0A922I193"/>
<dbReference type="PANTHER" id="PTHR44313">
    <property type="entry name" value="DNAJ HOMOLOG SUBFAMILY C MEMBER 17"/>
    <property type="match status" value="1"/>
</dbReference>
<dbReference type="PANTHER" id="PTHR44313:SF1">
    <property type="entry name" value="DNAJ HOMOLOG SUBFAMILY C MEMBER 17"/>
    <property type="match status" value="1"/>
</dbReference>
<dbReference type="InterPro" id="IPR036869">
    <property type="entry name" value="J_dom_sf"/>
</dbReference>
<dbReference type="InterPro" id="IPR001623">
    <property type="entry name" value="DnaJ_domain"/>
</dbReference>
<name>A0A922I193_DERFA</name>
<feature type="region of interest" description="Disordered" evidence="7">
    <location>
        <begin position="246"/>
        <end position="273"/>
    </location>
</feature>
<evidence type="ECO:0000256" key="6">
    <source>
        <dbReference type="SAM" id="Coils"/>
    </source>
</evidence>
<evidence type="ECO:0000259" key="8">
    <source>
        <dbReference type="PROSITE" id="PS50076"/>
    </source>
</evidence>
<sequence length="302" mass="35462">MEMFDLKNINLYELFDLNKECTESDIKKAFRKKALIHHPDKNPDDPKAKEIFQKLSKALEILTDEKARASYDKILQAKIDREIRDRKFDAKRKKFKDDLEQKEKFAEQVTIIEEEERLKREIERIRKEGSKQLEEENQLLKKKLNESINQAKSLSRGNNVIKVKLKKRSKDSNIIITDELIHKNFKHFGSILSIVKMKKSALIEYEHYDSLKRIAANCPKGFEFEILNVNRCDSTTEVAAAENLENAEKSSNNNNQNDNPKVQQETALPTVDKCDDNDYEEYILKRLQEAEQNKRKQCTKEV</sequence>
<dbReference type="CDD" id="cd06257">
    <property type="entry name" value="DnaJ"/>
    <property type="match status" value="1"/>
</dbReference>
<dbReference type="PROSITE" id="PS50076">
    <property type="entry name" value="DNAJ_2"/>
    <property type="match status" value="1"/>
</dbReference>
<dbReference type="GO" id="GO:0000390">
    <property type="term" value="P:spliceosomal complex disassembly"/>
    <property type="evidence" value="ECO:0007669"/>
    <property type="project" value="TreeGrafter"/>
</dbReference>
<reference evidence="9" key="2">
    <citation type="journal article" date="2022" name="Res Sq">
        <title>Comparative Genomics Reveals Insights into the Divergent Evolution of Astigmatic Mites and Household Pest Adaptations.</title>
        <authorList>
            <person name="Xiong Q."/>
            <person name="Wan A.T.-Y."/>
            <person name="Liu X.-Y."/>
            <person name="Fung C.S.-H."/>
            <person name="Xiao X."/>
            <person name="Malainual N."/>
            <person name="Hou J."/>
            <person name="Wang L."/>
            <person name="Wang M."/>
            <person name="Yang K."/>
            <person name="Cui Y."/>
            <person name="Leung E."/>
            <person name="Nong W."/>
            <person name="Shin S.-K."/>
            <person name="Au S."/>
            <person name="Jeong K.Y."/>
            <person name="Chew F.T."/>
            <person name="Hui J."/>
            <person name="Leung T.F."/>
            <person name="Tungtrongchitr A."/>
            <person name="Zhong N."/>
            <person name="Liu Z."/>
            <person name="Tsui S."/>
        </authorList>
    </citation>
    <scope>NUCLEOTIDE SEQUENCE</scope>
    <source>
        <strain evidence="9">Derf</strain>
        <tissue evidence="9">Whole organism</tissue>
    </source>
</reference>
<evidence type="ECO:0000256" key="1">
    <source>
        <dbReference type="ARBA" id="ARBA00004123"/>
    </source>
</evidence>
<dbReference type="InterPro" id="IPR012677">
    <property type="entry name" value="Nucleotide-bd_a/b_plait_sf"/>
</dbReference>
<keyword evidence="4" id="KW-0143">Chaperone</keyword>
<feature type="domain" description="J" evidence="8">
    <location>
        <begin position="10"/>
        <end position="75"/>
    </location>
</feature>
<evidence type="ECO:0000256" key="7">
    <source>
        <dbReference type="SAM" id="MobiDB-lite"/>
    </source>
</evidence>
<dbReference type="InterPro" id="IPR052094">
    <property type="entry name" value="Pre-mRNA-splicing_ERAD"/>
</dbReference>
<dbReference type="SUPFAM" id="SSF46565">
    <property type="entry name" value="Chaperone J-domain"/>
    <property type="match status" value="1"/>
</dbReference>
<comment type="subcellular location">
    <subcellularLocation>
        <location evidence="2">Cytoplasm</location>
    </subcellularLocation>
    <subcellularLocation>
        <location evidence="1">Nucleus</location>
    </subcellularLocation>
</comment>